<comment type="caution">
    <text evidence="2">The sequence shown here is derived from an EMBL/GenBank/DDBJ whole genome shotgun (WGS) entry which is preliminary data.</text>
</comment>
<evidence type="ECO:0000313" key="3">
    <source>
        <dbReference type="Proteomes" id="UP001165460"/>
    </source>
</evidence>
<dbReference type="PROSITE" id="PS51186">
    <property type="entry name" value="GNAT"/>
    <property type="match status" value="1"/>
</dbReference>
<dbReference type="CDD" id="cd04301">
    <property type="entry name" value="NAT_SF"/>
    <property type="match status" value="1"/>
</dbReference>
<accession>A0ABS9ZUS7</accession>
<protein>
    <submittedName>
        <fullName evidence="2">GNAT family N-acetyltransferase</fullName>
    </submittedName>
</protein>
<dbReference type="InterPro" id="IPR016181">
    <property type="entry name" value="Acyl_CoA_acyltransferase"/>
</dbReference>
<gene>
    <name evidence="2" type="ORF">MMF97_04595</name>
</gene>
<dbReference type="Pfam" id="PF13302">
    <property type="entry name" value="Acetyltransf_3"/>
    <property type="match status" value="1"/>
</dbReference>
<dbReference type="SUPFAM" id="SSF55729">
    <property type="entry name" value="Acyl-CoA N-acyltransferases (Nat)"/>
    <property type="match status" value="1"/>
</dbReference>
<dbReference type="InterPro" id="IPR000182">
    <property type="entry name" value="GNAT_dom"/>
</dbReference>
<dbReference type="PANTHER" id="PTHR43792:SF1">
    <property type="entry name" value="N-ACETYLTRANSFERASE DOMAIN-CONTAINING PROTEIN"/>
    <property type="match status" value="1"/>
</dbReference>
<dbReference type="PANTHER" id="PTHR43792">
    <property type="entry name" value="GNAT FAMILY, PUTATIVE (AFU_ORTHOLOGUE AFUA_3G00765)-RELATED-RELATED"/>
    <property type="match status" value="1"/>
</dbReference>
<proteinExistence type="predicted"/>
<name>A0ABS9ZUS7_9SPHI</name>
<dbReference type="Proteomes" id="UP001165460">
    <property type="component" value="Unassembled WGS sequence"/>
</dbReference>
<evidence type="ECO:0000259" key="1">
    <source>
        <dbReference type="PROSITE" id="PS51186"/>
    </source>
</evidence>
<dbReference type="RefSeq" id="WP_243359893.1">
    <property type="nucleotide sequence ID" value="NZ_JALGBH010000001.1"/>
</dbReference>
<feature type="domain" description="N-acetyltransferase" evidence="1">
    <location>
        <begin position="17"/>
        <end position="174"/>
    </location>
</feature>
<sequence>MLELSFSPFPVLETERLILREHNIDDATALFDMRKDEEVMRYIDRERPKTIEDIYAFIRKLNQDFKQGQSLAWIIALKDTPQQMIGSIGYWRTDLPNHRAEIGYMLHPDYWRKGIISEALKASIDFGFNEINLHSINANINPGNDASRALLLKHGFVKEAYFRENYYFNGKFLDSEIYGLLKSDISL</sequence>
<dbReference type="EMBL" id="JALGBH010000001">
    <property type="protein sequence ID" value="MCJ0741982.1"/>
    <property type="molecule type" value="Genomic_DNA"/>
</dbReference>
<keyword evidence="3" id="KW-1185">Reference proteome</keyword>
<dbReference type="InterPro" id="IPR051531">
    <property type="entry name" value="N-acetyltransferase"/>
</dbReference>
<dbReference type="Gene3D" id="3.40.630.30">
    <property type="match status" value="1"/>
</dbReference>
<reference evidence="2" key="1">
    <citation type="submission" date="2022-03" db="EMBL/GenBank/DDBJ databases">
        <authorList>
            <person name="Woo C.Y."/>
        </authorList>
    </citation>
    <scope>NUCLEOTIDE SEQUENCE</scope>
    <source>
        <strain evidence="2">CYS-01</strain>
    </source>
</reference>
<organism evidence="2 3">
    <name type="scientific">Pedobacter montanisoli</name>
    <dbReference type="NCBI Taxonomy" id="2923277"/>
    <lineage>
        <taxon>Bacteria</taxon>
        <taxon>Pseudomonadati</taxon>
        <taxon>Bacteroidota</taxon>
        <taxon>Sphingobacteriia</taxon>
        <taxon>Sphingobacteriales</taxon>
        <taxon>Sphingobacteriaceae</taxon>
        <taxon>Pedobacter</taxon>
    </lineage>
</organism>
<evidence type="ECO:0000313" key="2">
    <source>
        <dbReference type="EMBL" id="MCJ0741982.1"/>
    </source>
</evidence>